<evidence type="ECO:0000313" key="3">
    <source>
        <dbReference type="Proteomes" id="UP000605784"/>
    </source>
</evidence>
<evidence type="ECO:0000313" key="2">
    <source>
        <dbReference type="EMBL" id="GGN85431.1"/>
    </source>
</evidence>
<dbReference type="SMART" id="SM00642">
    <property type="entry name" value="Aamy"/>
    <property type="match status" value="1"/>
</dbReference>
<dbReference type="PANTHER" id="PTHR10357:SF219">
    <property type="entry name" value="MALTOSE ALPHA-D-GLUCOSYLTRANSFERASE"/>
    <property type="match status" value="1"/>
</dbReference>
<gene>
    <name evidence="2" type="ORF">GCM10009030_01850</name>
</gene>
<dbReference type="AlphaFoldDB" id="A0A830GFP8"/>
<dbReference type="SUPFAM" id="SSF51011">
    <property type="entry name" value="Glycosyl hydrolase domain"/>
    <property type="match status" value="1"/>
</dbReference>
<dbReference type="CDD" id="cd11334">
    <property type="entry name" value="AmyAc_TreS"/>
    <property type="match status" value="1"/>
</dbReference>
<dbReference type="PANTHER" id="PTHR10357">
    <property type="entry name" value="ALPHA-AMYLASE FAMILY MEMBER"/>
    <property type="match status" value="1"/>
</dbReference>
<dbReference type="Proteomes" id="UP000605784">
    <property type="component" value="Unassembled WGS sequence"/>
</dbReference>
<dbReference type="SUPFAM" id="SSF51445">
    <property type="entry name" value="(Trans)glycosidases"/>
    <property type="match status" value="1"/>
</dbReference>
<dbReference type="InterPro" id="IPR045857">
    <property type="entry name" value="O16G_dom_2"/>
</dbReference>
<reference evidence="2" key="2">
    <citation type="submission" date="2020-09" db="EMBL/GenBank/DDBJ databases">
        <authorList>
            <person name="Sun Q."/>
            <person name="Ohkuma M."/>
        </authorList>
    </citation>
    <scope>NUCLEOTIDE SEQUENCE</scope>
    <source>
        <strain evidence="2">JCM 17820</strain>
    </source>
</reference>
<feature type="domain" description="Glycosyl hydrolase family 13 catalytic" evidence="1">
    <location>
        <begin position="15"/>
        <end position="425"/>
    </location>
</feature>
<proteinExistence type="predicted"/>
<protein>
    <submittedName>
        <fullName evidence="2">Alpha-amylase</fullName>
    </submittedName>
</protein>
<dbReference type="RefSeq" id="WP_188993700.1">
    <property type="nucleotide sequence ID" value="NZ_BMOU01000001.1"/>
</dbReference>
<dbReference type="EMBL" id="BMOU01000001">
    <property type="protein sequence ID" value="GGN85431.1"/>
    <property type="molecule type" value="Genomic_DNA"/>
</dbReference>
<comment type="caution">
    <text evidence="2">The sequence shown here is derived from an EMBL/GenBank/DDBJ whole genome shotgun (WGS) entry which is preliminary data.</text>
</comment>
<evidence type="ECO:0000259" key="1">
    <source>
        <dbReference type="SMART" id="SM00642"/>
    </source>
</evidence>
<dbReference type="Pfam" id="PF00128">
    <property type="entry name" value="Alpha-amylase"/>
    <property type="match status" value="2"/>
</dbReference>
<dbReference type="Gene3D" id="3.90.400.10">
    <property type="entry name" value="Oligo-1,6-glucosidase, Domain 2"/>
    <property type="match status" value="1"/>
</dbReference>
<sequence>MTDHPEWYRDAVVYSLDVKTFADGNGDGIGDFVGLRDRLDYLEDLGVTCLWLLPFYPSPWRDNGYDVADYYGIDERLGTMGDFQRFVADAHDRGMYVLADVVFNHTSTEHQWFQRAREGDEEYRDYYLWTDDPADAPEEETIFPGEEEDVWTYDEAADAYYYHQFYHFQPDLNVSNPAVQEEMERVLQFWTERGIDGFRVDAATPMISAKGTDPVSIDEPHALFKRMKAAVSAVDEDTVLLAEADDEPKRLKQYFGDGDEFDLLLSFVANAHLVWALVDENADHLAEAFDRLPAYADIVEAGQWANFLRNFDELNLGPLPFEEFQRAFEAIGADPDTRIYGRGVRRRLAPILEGDTDRIACATSLCFALPGTPIVVAGDEIGMGDELSLPGRDAVRTPIQWTDEPSGGFSSADAEEFVRPLVEGEYGPEVVNVADQRADPDSLLARVRELIATRKACPELSRGEQSVVDTDDSTVFVHRSDWDGTTLLTAHNVGPDAVTVPLDTPDDVATHLLGPGGYSLDSDTLTVELGGYDYCWLRFGRPKTRST</sequence>
<accession>A0A830GFP8</accession>
<keyword evidence="3" id="KW-1185">Reference proteome</keyword>
<dbReference type="GO" id="GO:0005975">
    <property type="term" value="P:carbohydrate metabolic process"/>
    <property type="evidence" value="ECO:0007669"/>
    <property type="project" value="InterPro"/>
</dbReference>
<dbReference type="Gene3D" id="3.20.20.80">
    <property type="entry name" value="Glycosidases"/>
    <property type="match status" value="1"/>
</dbReference>
<organism evidence="2 3">
    <name type="scientific">Haloarcula pellucida</name>
    <dbReference type="NCBI Taxonomy" id="1427151"/>
    <lineage>
        <taxon>Archaea</taxon>
        <taxon>Methanobacteriati</taxon>
        <taxon>Methanobacteriota</taxon>
        <taxon>Stenosarchaea group</taxon>
        <taxon>Halobacteria</taxon>
        <taxon>Halobacteriales</taxon>
        <taxon>Haloarculaceae</taxon>
        <taxon>Haloarcula</taxon>
    </lineage>
</organism>
<reference evidence="2" key="1">
    <citation type="journal article" date="2014" name="Int. J. Syst. Evol. Microbiol.">
        <title>Complete genome sequence of Corynebacterium casei LMG S-19264T (=DSM 44701T), isolated from a smear-ripened cheese.</title>
        <authorList>
            <consortium name="US DOE Joint Genome Institute (JGI-PGF)"/>
            <person name="Walter F."/>
            <person name="Albersmeier A."/>
            <person name="Kalinowski J."/>
            <person name="Ruckert C."/>
        </authorList>
    </citation>
    <scope>NUCLEOTIDE SEQUENCE</scope>
    <source>
        <strain evidence="2">JCM 17820</strain>
    </source>
</reference>
<dbReference type="InterPro" id="IPR006047">
    <property type="entry name" value="GH13_cat_dom"/>
</dbReference>
<name>A0A830GFP8_9EURY</name>
<dbReference type="InterPro" id="IPR017853">
    <property type="entry name" value="GH"/>
</dbReference>
<dbReference type="GO" id="GO:0016798">
    <property type="term" value="F:hydrolase activity, acting on glycosyl bonds"/>
    <property type="evidence" value="ECO:0007669"/>
    <property type="project" value="UniProtKB-KW"/>
</dbReference>